<accession>A0AAD7M9R9</accession>
<dbReference type="GO" id="GO:0005839">
    <property type="term" value="C:proteasome core complex"/>
    <property type="evidence" value="ECO:0007669"/>
    <property type="project" value="InterPro"/>
</dbReference>
<sequence length="167" mass="18507">MYVRRRLQDEAALEFAGCGGFKHGKRFLAFVDLQGTTYAVSTRATGYGAHIVQPLLRRTFDGRKETLEEDEARQIIEQSMQVLFYRDARSIDQYNITAAGLHISESRKLETLWGFAVGIWGTGADTVVKIQAFSIWWHVDGTSSDEGPAPGVGHAKCPNLTEVGSKV</sequence>
<dbReference type="SUPFAM" id="SSF56235">
    <property type="entry name" value="N-terminal nucleophile aminohydrolases (Ntn hydrolases)"/>
    <property type="match status" value="1"/>
</dbReference>
<dbReference type="InterPro" id="IPR029055">
    <property type="entry name" value="Ntn_hydrolases_N"/>
</dbReference>
<keyword evidence="2" id="KW-1185">Reference proteome</keyword>
<reference evidence="1" key="1">
    <citation type="submission" date="2023-03" db="EMBL/GenBank/DDBJ databases">
        <title>Massive genome expansion in bonnet fungi (Mycena s.s.) driven by repeated elements and novel gene families across ecological guilds.</title>
        <authorList>
            <consortium name="Lawrence Berkeley National Laboratory"/>
            <person name="Harder C.B."/>
            <person name="Miyauchi S."/>
            <person name="Viragh M."/>
            <person name="Kuo A."/>
            <person name="Thoen E."/>
            <person name="Andreopoulos B."/>
            <person name="Lu D."/>
            <person name="Skrede I."/>
            <person name="Drula E."/>
            <person name="Henrissat B."/>
            <person name="Morin E."/>
            <person name="Kohler A."/>
            <person name="Barry K."/>
            <person name="LaButti K."/>
            <person name="Morin E."/>
            <person name="Salamov A."/>
            <person name="Lipzen A."/>
            <person name="Mereny Z."/>
            <person name="Hegedus B."/>
            <person name="Baldrian P."/>
            <person name="Stursova M."/>
            <person name="Weitz H."/>
            <person name="Taylor A."/>
            <person name="Grigoriev I.V."/>
            <person name="Nagy L.G."/>
            <person name="Martin F."/>
            <person name="Kauserud H."/>
        </authorList>
    </citation>
    <scope>NUCLEOTIDE SEQUENCE</scope>
    <source>
        <strain evidence="1">CBHHK182m</strain>
    </source>
</reference>
<dbReference type="Proteomes" id="UP001215598">
    <property type="component" value="Unassembled WGS sequence"/>
</dbReference>
<protein>
    <submittedName>
        <fullName evidence="1">Uncharacterized protein</fullName>
    </submittedName>
</protein>
<evidence type="ECO:0000313" key="2">
    <source>
        <dbReference type="Proteomes" id="UP001215598"/>
    </source>
</evidence>
<proteinExistence type="predicted"/>
<organism evidence="1 2">
    <name type="scientific">Mycena metata</name>
    <dbReference type="NCBI Taxonomy" id="1033252"/>
    <lineage>
        <taxon>Eukaryota</taxon>
        <taxon>Fungi</taxon>
        <taxon>Dikarya</taxon>
        <taxon>Basidiomycota</taxon>
        <taxon>Agaricomycotina</taxon>
        <taxon>Agaricomycetes</taxon>
        <taxon>Agaricomycetidae</taxon>
        <taxon>Agaricales</taxon>
        <taxon>Marasmiineae</taxon>
        <taxon>Mycenaceae</taxon>
        <taxon>Mycena</taxon>
    </lineage>
</organism>
<comment type="caution">
    <text evidence="1">The sequence shown here is derived from an EMBL/GenBank/DDBJ whole genome shotgun (WGS) entry which is preliminary data.</text>
</comment>
<dbReference type="EMBL" id="JARKIB010000446">
    <property type="protein sequence ID" value="KAJ7707183.1"/>
    <property type="molecule type" value="Genomic_DNA"/>
</dbReference>
<dbReference type="AlphaFoldDB" id="A0AAD7M9R9"/>
<dbReference type="InterPro" id="IPR001353">
    <property type="entry name" value="Proteasome_sua/b"/>
</dbReference>
<dbReference type="Gene3D" id="3.60.20.10">
    <property type="entry name" value="Glutamine Phosphoribosylpyrophosphate, subunit 1, domain 1"/>
    <property type="match status" value="1"/>
</dbReference>
<dbReference type="GO" id="GO:0051603">
    <property type="term" value="P:proteolysis involved in protein catabolic process"/>
    <property type="evidence" value="ECO:0007669"/>
    <property type="project" value="InterPro"/>
</dbReference>
<gene>
    <name evidence="1" type="ORF">B0H16DRAFT_1481647</name>
</gene>
<evidence type="ECO:0000313" key="1">
    <source>
        <dbReference type="EMBL" id="KAJ7707183.1"/>
    </source>
</evidence>
<dbReference type="Pfam" id="PF00227">
    <property type="entry name" value="Proteasome"/>
    <property type="match status" value="1"/>
</dbReference>
<name>A0AAD7M9R9_9AGAR</name>